<keyword evidence="2" id="KW-0812">Transmembrane</keyword>
<proteinExistence type="predicted"/>
<gene>
    <name evidence="5" type="ORF">GCM10009846_24070</name>
</gene>
<evidence type="ECO:0000313" key="6">
    <source>
        <dbReference type="Proteomes" id="UP001501599"/>
    </source>
</evidence>
<evidence type="ECO:0000256" key="1">
    <source>
        <dbReference type="SAM" id="MobiDB-lite"/>
    </source>
</evidence>
<evidence type="ECO:0000256" key="2">
    <source>
        <dbReference type="SAM" id="Phobius"/>
    </source>
</evidence>
<dbReference type="Gene3D" id="2.60.40.1260">
    <property type="entry name" value="Lamin Tail domain"/>
    <property type="match status" value="3"/>
</dbReference>
<protein>
    <recommendedName>
        <fullName evidence="4">LTD domain-containing protein</fullName>
    </recommendedName>
</protein>
<dbReference type="Pfam" id="PF00932">
    <property type="entry name" value="LTD"/>
    <property type="match status" value="3"/>
</dbReference>
<keyword evidence="2" id="KW-0472">Membrane</keyword>
<feature type="signal peptide" evidence="3">
    <location>
        <begin position="1"/>
        <end position="27"/>
    </location>
</feature>
<evidence type="ECO:0000313" key="5">
    <source>
        <dbReference type="EMBL" id="GAA2175181.1"/>
    </source>
</evidence>
<dbReference type="InterPro" id="IPR036415">
    <property type="entry name" value="Lamin_tail_dom_sf"/>
</dbReference>
<feature type="domain" description="LTD" evidence="4">
    <location>
        <begin position="278"/>
        <end position="394"/>
    </location>
</feature>
<reference evidence="5 6" key="1">
    <citation type="journal article" date="2019" name="Int. J. Syst. Evol. Microbiol.">
        <title>The Global Catalogue of Microorganisms (GCM) 10K type strain sequencing project: providing services to taxonomists for standard genome sequencing and annotation.</title>
        <authorList>
            <consortium name="The Broad Institute Genomics Platform"/>
            <consortium name="The Broad Institute Genome Sequencing Center for Infectious Disease"/>
            <person name="Wu L."/>
            <person name="Ma J."/>
        </authorList>
    </citation>
    <scope>NUCLEOTIDE SEQUENCE [LARGE SCALE GENOMIC DNA]</scope>
    <source>
        <strain evidence="5 6">JCM 16026</strain>
    </source>
</reference>
<dbReference type="EMBL" id="BAAAQT010000007">
    <property type="protein sequence ID" value="GAA2175181.1"/>
    <property type="molecule type" value="Genomic_DNA"/>
</dbReference>
<feature type="compositionally biased region" description="Gly residues" evidence="1">
    <location>
        <begin position="767"/>
        <end position="776"/>
    </location>
</feature>
<keyword evidence="2" id="KW-1133">Transmembrane helix</keyword>
<feature type="chain" id="PRO_5046890440" description="LTD domain-containing protein" evidence="3">
    <location>
        <begin position="28"/>
        <end position="809"/>
    </location>
</feature>
<evidence type="ECO:0000259" key="4">
    <source>
        <dbReference type="PROSITE" id="PS51841"/>
    </source>
</evidence>
<accession>A0ABN3AV07</accession>
<feature type="domain" description="LTD" evidence="4">
    <location>
        <begin position="160"/>
        <end position="257"/>
    </location>
</feature>
<sequence length="809" mass="82625">MHKRALSVAALTAVAIGSVAVATPALAADADVRINEVQSNSSVGAPDFVELVNAGATDVDVSGWILRDSDDANAHVIPAGTVLAPGAFLVLEPSEFGLGANDSARLLDDALVPIDAYAWTAHAFTEGRLPDGSGAFVDTEPTPGAANVARIPVVVAVPVETGIRVNEVRSNDPDGGEDFVELTNVSDAAVDVSGWILRDDDPLSTLRIAAGTVVAPGAFVVVETDVTPDGFGLGSNDEISVITADGTGLADRYAWTDHATSEGRVPDGTGDFVDTEVTRGQANVERAIDSPVVINEVESNGDAVSDWVELANTDTTNAVDVSGWTVRDSDPSNPSITLPAGTEIESGGYLGIRTDAPEDFFGLGGTDRVTVRDAEGAVVDTFGWSGHAATTYGRCPDMTGAFGVTTSSTFELVNDCAVVEEPVVDTIAWPYGQDVRDAVAPGTWGEDMSGLDIASDGTVFAVNNDDGQIFELSGGGDDLYAIARSWVPTYPDGSGQPDAEGISVAGDGAILLSTERDNAASNVSRPSILRVVLGEDGASTTTHEWNLTALTGPLGANAGIEAVEWISDADATRLGIRDASGAAYDPAAFGAHLGGIVAFAVEATGDLHLAVLEEDGGMTLLQTTRPGPAVSVVMGLDWRAGGNQLWALCDEACDNRLSALAIVDGLLAWQSDVAPPAAMPTSYTNEGLAIAYCDVADVTPTTLWISDTAHEGVSLRVARGADCVAAEPTPGPSEPAPSEPAPSDPAPSDPAPSDPAASPSGAPVVGGQAGGQGGQGSLPRTGIEVGVGMLALAMLLIAAGTMLGLRRRA</sequence>
<dbReference type="Proteomes" id="UP001501599">
    <property type="component" value="Unassembled WGS sequence"/>
</dbReference>
<feature type="region of interest" description="Disordered" evidence="1">
    <location>
        <begin position="724"/>
        <end position="777"/>
    </location>
</feature>
<feature type="domain" description="LTD" evidence="4">
    <location>
        <begin position="17"/>
        <end position="121"/>
    </location>
</feature>
<evidence type="ECO:0000256" key="3">
    <source>
        <dbReference type="SAM" id="SignalP"/>
    </source>
</evidence>
<comment type="caution">
    <text evidence="5">The sequence shown here is derived from an EMBL/GenBank/DDBJ whole genome shotgun (WGS) entry which is preliminary data.</text>
</comment>
<dbReference type="SUPFAM" id="SSF74853">
    <property type="entry name" value="Lamin A/C globular tail domain"/>
    <property type="match status" value="3"/>
</dbReference>
<dbReference type="RefSeq" id="WP_344343977.1">
    <property type="nucleotide sequence ID" value="NZ_BAAAQT010000007.1"/>
</dbReference>
<name>A0ABN3AV07_9MICO</name>
<dbReference type="InterPro" id="IPR001322">
    <property type="entry name" value="Lamin_tail_dom"/>
</dbReference>
<feature type="compositionally biased region" description="Pro residues" evidence="1">
    <location>
        <begin position="729"/>
        <end position="753"/>
    </location>
</feature>
<keyword evidence="6" id="KW-1185">Reference proteome</keyword>
<feature type="compositionally biased region" description="Low complexity" evidence="1">
    <location>
        <begin position="754"/>
        <end position="766"/>
    </location>
</feature>
<feature type="transmembrane region" description="Helical" evidence="2">
    <location>
        <begin position="785"/>
        <end position="805"/>
    </location>
</feature>
<dbReference type="PROSITE" id="PS51841">
    <property type="entry name" value="LTD"/>
    <property type="match status" value="3"/>
</dbReference>
<organism evidence="5 6">
    <name type="scientific">Agrococcus versicolor</name>
    <dbReference type="NCBI Taxonomy" id="501482"/>
    <lineage>
        <taxon>Bacteria</taxon>
        <taxon>Bacillati</taxon>
        <taxon>Actinomycetota</taxon>
        <taxon>Actinomycetes</taxon>
        <taxon>Micrococcales</taxon>
        <taxon>Microbacteriaceae</taxon>
        <taxon>Agrococcus</taxon>
    </lineage>
</organism>
<keyword evidence="3" id="KW-0732">Signal</keyword>